<gene>
    <name evidence="1" type="ORF">ACFPT7_23255</name>
</gene>
<sequence>MSCKKYWVDHINVMTFVISLLGEGQPYNRKMQDLLSQIQKVLTGVILPHLKGIQVSQTEQRLETERLNRNFEEFRVEMQTRFAELRSELVACRQELEDAMVTIREIDGTEFPDHEPSHKKRLIH</sequence>
<dbReference type="RefSeq" id="WP_263342528.1">
    <property type="nucleotide sequence ID" value="NZ_JAGSYH010000013.1"/>
</dbReference>
<reference evidence="2" key="1">
    <citation type="journal article" date="2019" name="Int. J. Syst. Evol. Microbiol.">
        <title>The Global Catalogue of Microorganisms (GCM) 10K type strain sequencing project: providing services to taxonomists for standard genome sequencing and annotation.</title>
        <authorList>
            <consortium name="The Broad Institute Genomics Platform"/>
            <consortium name="The Broad Institute Genome Sequencing Center for Infectious Disease"/>
            <person name="Wu L."/>
            <person name="Ma J."/>
        </authorList>
    </citation>
    <scope>NUCLEOTIDE SEQUENCE [LARGE SCALE GENOMIC DNA]</scope>
    <source>
        <strain evidence="2">JCM 4087</strain>
    </source>
</reference>
<evidence type="ECO:0000313" key="2">
    <source>
        <dbReference type="Proteomes" id="UP001596091"/>
    </source>
</evidence>
<protein>
    <submittedName>
        <fullName evidence="1">Uncharacterized protein</fullName>
    </submittedName>
</protein>
<organism evidence="1 2">
    <name type="scientific">Acidicapsa dinghuensis</name>
    <dbReference type="NCBI Taxonomy" id="2218256"/>
    <lineage>
        <taxon>Bacteria</taxon>
        <taxon>Pseudomonadati</taxon>
        <taxon>Acidobacteriota</taxon>
        <taxon>Terriglobia</taxon>
        <taxon>Terriglobales</taxon>
        <taxon>Acidobacteriaceae</taxon>
        <taxon>Acidicapsa</taxon>
    </lineage>
</organism>
<proteinExistence type="predicted"/>
<dbReference type="EMBL" id="JBHSPH010000017">
    <property type="protein sequence ID" value="MFC5865242.1"/>
    <property type="molecule type" value="Genomic_DNA"/>
</dbReference>
<evidence type="ECO:0000313" key="1">
    <source>
        <dbReference type="EMBL" id="MFC5865242.1"/>
    </source>
</evidence>
<name>A0ABW1EPN7_9BACT</name>
<keyword evidence="2" id="KW-1185">Reference proteome</keyword>
<dbReference type="Proteomes" id="UP001596091">
    <property type="component" value="Unassembled WGS sequence"/>
</dbReference>
<accession>A0ABW1EPN7</accession>
<comment type="caution">
    <text evidence="1">The sequence shown here is derived from an EMBL/GenBank/DDBJ whole genome shotgun (WGS) entry which is preliminary data.</text>
</comment>